<keyword evidence="2" id="KW-1185">Reference proteome</keyword>
<proteinExistence type="predicted"/>
<reference evidence="1 2" key="1">
    <citation type="submission" date="2018-06" db="EMBL/GenBank/DDBJ databases">
        <title>Genomic Encyclopedia of Type Strains, Phase III (KMG-III): the genomes of soil and plant-associated and newly described type strains.</title>
        <authorList>
            <person name="Whitman W."/>
        </authorList>
    </citation>
    <scope>NUCLEOTIDE SEQUENCE [LARGE SCALE GENOMIC DNA]</scope>
    <source>
        <strain evidence="1 2">CECT 7732</strain>
    </source>
</reference>
<evidence type="ECO:0000313" key="1">
    <source>
        <dbReference type="EMBL" id="RBO82201.1"/>
    </source>
</evidence>
<dbReference type="SUPFAM" id="SSF54909">
    <property type="entry name" value="Dimeric alpha+beta barrel"/>
    <property type="match status" value="1"/>
</dbReference>
<dbReference type="OrthoDB" id="9792392at2"/>
<dbReference type="InterPro" id="IPR009874">
    <property type="entry name" value="DUF1428"/>
</dbReference>
<dbReference type="EMBL" id="QNRF01000006">
    <property type="protein sequence ID" value="RBO82201.1"/>
    <property type="molecule type" value="Genomic_DNA"/>
</dbReference>
<organism evidence="1 2">
    <name type="scientific">Marinomonas aquiplantarum</name>
    <dbReference type="NCBI Taxonomy" id="491951"/>
    <lineage>
        <taxon>Bacteria</taxon>
        <taxon>Pseudomonadati</taxon>
        <taxon>Pseudomonadota</taxon>
        <taxon>Gammaproteobacteria</taxon>
        <taxon>Oceanospirillales</taxon>
        <taxon>Oceanospirillaceae</taxon>
        <taxon>Marinomonas</taxon>
    </lineage>
</organism>
<dbReference type="Proteomes" id="UP000252086">
    <property type="component" value="Unassembled WGS sequence"/>
</dbReference>
<dbReference type="Pfam" id="PF07237">
    <property type="entry name" value="DUF1428"/>
    <property type="match status" value="1"/>
</dbReference>
<accession>A0A366CWI8</accession>
<name>A0A366CWI8_9GAMM</name>
<comment type="caution">
    <text evidence="1">The sequence shown here is derived from an EMBL/GenBank/DDBJ whole genome shotgun (WGS) entry which is preliminary data.</text>
</comment>
<dbReference type="RefSeq" id="WP_113874888.1">
    <property type="nucleotide sequence ID" value="NZ_QNRF01000006.1"/>
</dbReference>
<sequence>MSYVDGFVAAVPTASKEEYLAHAMMSANIFKDYGALKLVENWGDEIPEGEVTSFTSAVKAKEDETIVFSWVVWPSKEVRDAGWEAMMEDPRMSPEANPMPFDGKRLIYGGFNTILDV</sequence>
<gene>
    <name evidence="1" type="ORF">DFP76_10629</name>
</gene>
<dbReference type="PIRSF" id="PIRSF007028">
    <property type="entry name" value="UCP007028"/>
    <property type="match status" value="1"/>
</dbReference>
<evidence type="ECO:0000313" key="2">
    <source>
        <dbReference type="Proteomes" id="UP000252086"/>
    </source>
</evidence>
<dbReference type="AlphaFoldDB" id="A0A366CWI8"/>
<protein>
    <submittedName>
        <fullName evidence="1">Uncharacterized protein YbaA (DUF1428 family)</fullName>
    </submittedName>
</protein>
<dbReference type="Gene3D" id="3.30.70.100">
    <property type="match status" value="1"/>
</dbReference>
<dbReference type="InterPro" id="IPR011008">
    <property type="entry name" value="Dimeric_a/b-barrel"/>
</dbReference>